<keyword evidence="2" id="KW-1185">Reference proteome</keyword>
<reference evidence="1" key="2">
    <citation type="submission" date="2021-03" db="EMBL/GenBank/DDBJ databases">
        <title>Complete genome sequence of Burkholderia seminalis 869T2.</title>
        <authorList>
            <person name="Hung S.-H."/>
            <person name="Huang C.-T."/>
            <person name="Huang C.-C."/>
            <person name="Kuo C.-H."/>
        </authorList>
    </citation>
    <scope>NUCLEOTIDE SEQUENCE</scope>
    <source>
        <strain evidence="1">869T2</strain>
    </source>
</reference>
<sequence>MAQFFECFGCKNVILLSNEAKTVCPGCGSANGQVISFERVKQGMDAGVFYNIDPRTGKPAKKKR</sequence>
<organism evidence="1 2">
    <name type="scientific">Burkholderia seminalis</name>
    <dbReference type="NCBI Taxonomy" id="488731"/>
    <lineage>
        <taxon>Bacteria</taxon>
        <taxon>Pseudomonadati</taxon>
        <taxon>Pseudomonadota</taxon>
        <taxon>Betaproteobacteria</taxon>
        <taxon>Burkholderiales</taxon>
        <taxon>Burkholderiaceae</taxon>
        <taxon>Burkholderia</taxon>
        <taxon>Burkholderia cepacia complex</taxon>
    </lineage>
</organism>
<reference evidence="1" key="1">
    <citation type="submission" date="2014-04" db="EMBL/GenBank/DDBJ databases">
        <authorList>
            <person name="Ho Y.-N."/>
            <person name="Huang C.-C."/>
        </authorList>
    </citation>
    <scope>NUCLEOTIDE SEQUENCE</scope>
    <source>
        <strain evidence="1">869T2</strain>
    </source>
</reference>
<dbReference type="AlphaFoldDB" id="A0A8A8DDQ8"/>
<dbReference type="Proteomes" id="UP000027834">
    <property type="component" value="Chromosome 3"/>
</dbReference>
<name>A0A8A8DDQ8_9BURK</name>
<accession>A0A8A8DDQ8</accession>
<dbReference type="RefSeq" id="WP_154233810.1">
    <property type="nucleotide sequence ID" value="NZ_CP072522.1"/>
</dbReference>
<protein>
    <recommendedName>
        <fullName evidence="3">FmdB family transcriptional regulator</fullName>
    </recommendedName>
</protein>
<evidence type="ECO:0000313" key="1">
    <source>
        <dbReference type="EMBL" id="QTO23233.1"/>
    </source>
</evidence>
<evidence type="ECO:0000313" key="2">
    <source>
        <dbReference type="Proteomes" id="UP000027834"/>
    </source>
</evidence>
<proteinExistence type="predicted"/>
<gene>
    <name evidence="1" type="ORF">DT99_034730</name>
</gene>
<dbReference type="EMBL" id="CP072522">
    <property type="protein sequence ID" value="QTO23233.1"/>
    <property type="molecule type" value="Genomic_DNA"/>
</dbReference>
<evidence type="ECO:0008006" key="3">
    <source>
        <dbReference type="Google" id="ProtNLM"/>
    </source>
</evidence>